<protein>
    <recommendedName>
        <fullName evidence="5">DNA-binding protein</fullName>
    </recommendedName>
</protein>
<evidence type="ECO:0008006" key="5">
    <source>
        <dbReference type="Google" id="ProtNLM"/>
    </source>
</evidence>
<organism evidence="2 3">
    <name type="scientific">Actinoplanes lobatus</name>
    <dbReference type="NCBI Taxonomy" id="113568"/>
    <lineage>
        <taxon>Bacteria</taxon>
        <taxon>Bacillati</taxon>
        <taxon>Actinomycetota</taxon>
        <taxon>Actinomycetes</taxon>
        <taxon>Micromonosporales</taxon>
        <taxon>Micromonosporaceae</taxon>
        <taxon>Actinoplanes</taxon>
    </lineage>
</organism>
<comment type="caution">
    <text evidence="2">The sequence shown here is derived from an EMBL/GenBank/DDBJ whole genome shotgun (WGS) entry which is preliminary data.</text>
</comment>
<name>A0A7W7HC14_9ACTN</name>
<dbReference type="EMBL" id="BOMP01000156">
    <property type="protein sequence ID" value="GIE45162.1"/>
    <property type="molecule type" value="Genomic_DNA"/>
</dbReference>
<dbReference type="Proteomes" id="UP000590511">
    <property type="component" value="Unassembled WGS sequence"/>
</dbReference>
<dbReference type="AlphaFoldDB" id="A0A7W7HC14"/>
<evidence type="ECO:0000313" key="2">
    <source>
        <dbReference type="EMBL" id="MBB4747764.1"/>
    </source>
</evidence>
<reference evidence="2 3" key="1">
    <citation type="submission" date="2020-08" db="EMBL/GenBank/DDBJ databases">
        <title>Sequencing the genomes of 1000 actinobacteria strains.</title>
        <authorList>
            <person name="Klenk H.-P."/>
        </authorList>
    </citation>
    <scope>NUCLEOTIDE SEQUENCE [LARGE SCALE GENOMIC DNA]</scope>
    <source>
        <strain evidence="2 3">DSM 43150</strain>
    </source>
</reference>
<evidence type="ECO:0000313" key="1">
    <source>
        <dbReference type="EMBL" id="GIE45162.1"/>
    </source>
</evidence>
<dbReference type="EMBL" id="JACHNC010000001">
    <property type="protein sequence ID" value="MBB4747764.1"/>
    <property type="molecule type" value="Genomic_DNA"/>
</dbReference>
<sequence length="54" mass="6528">MRWLAADEAAAMLRRDVPAVYRLAHKHAWRRFVYNGRRYYNPSDVEHTARILTR</sequence>
<keyword evidence="4" id="KW-1185">Reference proteome</keyword>
<proteinExistence type="predicted"/>
<dbReference type="RefSeq" id="WP_188120363.1">
    <property type="nucleotide sequence ID" value="NZ_BOMP01000156.1"/>
</dbReference>
<evidence type="ECO:0000313" key="3">
    <source>
        <dbReference type="Proteomes" id="UP000590511"/>
    </source>
</evidence>
<dbReference type="Proteomes" id="UP000631312">
    <property type="component" value="Unassembled WGS sequence"/>
</dbReference>
<gene>
    <name evidence="1" type="ORF">Alo02nite_80600</name>
    <name evidence="2" type="ORF">BJ964_001925</name>
</gene>
<accession>A0A7W7HC14</accession>
<evidence type="ECO:0000313" key="4">
    <source>
        <dbReference type="Proteomes" id="UP000631312"/>
    </source>
</evidence>
<reference evidence="1 4" key="2">
    <citation type="submission" date="2021-01" db="EMBL/GenBank/DDBJ databases">
        <title>Whole genome shotgun sequence of Actinoplanes lobatus NBRC 12513.</title>
        <authorList>
            <person name="Komaki H."/>
            <person name="Tamura T."/>
        </authorList>
    </citation>
    <scope>NUCLEOTIDE SEQUENCE [LARGE SCALE GENOMIC DNA]</scope>
    <source>
        <strain evidence="1 4">NBRC 12513</strain>
    </source>
</reference>